<evidence type="ECO:0000259" key="6">
    <source>
        <dbReference type="Pfam" id="PF00924"/>
    </source>
</evidence>
<dbReference type="Gene3D" id="2.30.30.60">
    <property type="match status" value="1"/>
</dbReference>
<accession>A0A2S0VLX1</accession>
<comment type="subcellular location">
    <subcellularLocation>
        <location evidence="1">Membrane</location>
    </subcellularLocation>
</comment>
<protein>
    <submittedName>
        <fullName evidence="7">Mechanosensitive ion channel protein MscS</fullName>
    </submittedName>
</protein>
<dbReference type="OrthoDB" id="9775421at2"/>
<keyword evidence="8" id="KW-1185">Reference proteome</keyword>
<keyword evidence="2 5" id="KW-0812">Transmembrane</keyword>
<dbReference type="GO" id="GO:0016020">
    <property type="term" value="C:membrane"/>
    <property type="evidence" value="ECO:0007669"/>
    <property type="project" value="UniProtKB-SubCell"/>
</dbReference>
<keyword evidence="3 5" id="KW-1133">Transmembrane helix</keyword>
<dbReference type="Proteomes" id="UP000244441">
    <property type="component" value="Chromosome"/>
</dbReference>
<dbReference type="EMBL" id="CP026604">
    <property type="protein sequence ID" value="AWB65110.1"/>
    <property type="molecule type" value="Genomic_DNA"/>
</dbReference>
<evidence type="ECO:0000256" key="3">
    <source>
        <dbReference type="ARBA" id="ARBA00022989"/>
    </source>
</evidence>
<dbReference type="PANTHER" id="PTHR30566:SF27">
    <property type="entry name" value="MECHANOSENSITIVE ION CHANNEL PROTEIN"/>
    <property type="match status" value="1"/>
</dbReference>
<evidence type="ECO:0000256" key="5">
    <source>
        <dbReference type="SAM" id="Phobius"/>
    </source>
</evidence>
<feature type="domain" description="Mechanosensitive ion channel MscS" evidence="6">
    <location>
        <begin position="100"/>
        <end position="162"/>
    </location>
</feature>
<dbReference type="KEGG" id="cate:C2869_01035"/>
<proteinExistence type="predicted"/>
<organism evidence="7 8">
    <name type="scientific">Saccharobesus litoralis</name>
    <dbReference type="NCBI Taxonomy" id="2172099"/>
    <lineage>
        <taxon>Bacteria</taxon>
        <taxon>Pseudomonadati</taxon>
        <taxon>Pseudomonadota</taxon>
        <taxon>Gammaproteobacteria</taxon>
        <taxon>Alteromonadales</taxon>
        <taxon>Alteromonadaceae</taxon>
        <taxon>Saccharobesus</taxon>
    </lineage>
</organism>
<dbReference type="Pfam" id="PF00924">
    <property type="entry name" value="MS_channel_2nd"/>
    <property type="match status" value="1"/>
</dbReference>
<dbReference type="InterPro" id="IPR006685">
    <property type="entry name" value="MscS_channel_2nd"/>
</dbReference>
<dbReference type="RefSeq" id="WP_108601188.1">
    <property type="nucleotide sequence ID" value="NZ_CP026604.1"/>
</dbReference>
<dbReference type="InterPro" id="IPR010920">
    <property type="entry name" value="LSM_dom_sf"/>
</dbReference>
<sequence length="283" mass="31924">MNNFAPQQILVTLLVVVAAFGIKVAMNYWVKRNKSRSDEFEKRHLLNTSKNLVNLLLVIALFVIWHEELQKFALSIAAFIVAIVLATKEVIQCIVGFGYISSTTPFRIGDWIQTGSYTGEVVETDWAKVTLLEVDTASYSYTGRSVFLPNSQMLTQPIKNLNFMRRYVNHSFSVVREDAGVNPFVFKDDIMAEATRLCADFATVAGRYNTLIENRLDAKLAGPEPSVNFTSTDLGKTRATFSIFCPTESAIEIEQQLIAFYLTLWYKAKKAAKESKENDKEES</sequence>
<feature type="transmembrane region" description="Helical" evidence="5">
    <location>
        <begin position="6"/>
        <end position="30"/>
    </location>
</feature>
<dbReference type="PANTHER" id="PTHR30566">
    <property type="entry name" value="YNAI-RELATED MECHANOSENSITIVE ION CHANNEL"/>
    <property type="match status" value="1"/>
</dbReference>
<dbReference type="GO" id="GO:0008381">
    <property type="term" value="F:mechanosensitive monoatomic ion channel activity"/>
    <property type="evidence" value="ECO:0007669"/>
    <property type="project" value="UniProtKB-ARBA"/>
</dbReference>
<evidence type="ECO:0000256" key="2">
    <source>
        <dbReference type="ARBA" id="ARBA00022692"/>
    </source>
</evidence>
<keyword evidence="4 5" id="KW-0472">Membrane</keyword>
<evidence type="ECO:0000313" key="8">
    <source>
        <dbReference type="Proteomes" id="UP000244441"/>
    </source>
</evidence>
<dbReference type="SUPFAM" id="SSF50182">
    <property type="entry name" value="Sm-like ribonucleoproteins"/>
    <property type="match status" value="1"/>
</dbReference>
<reference evidence="7 8" key="1">
    <citation type="submission" date="2018-01" db="EMBL/GenBank/DDBJ databases">
        <title>Genome sequence of a Cantenovulum-like bacteria.</title>
        <authorList>
            <person name="Tan W.R."/>
            <person name="Lau N.-S."/>
            <person name="Go F."/>
            <person name="Amirul A.-A.A."/>
        </authorList>
    </citation>
    <scope>NUCLEOTIDE SEQUENCE [LARGE SCALE GENOMIC DNA]</scope>
    <source>
        <strain evidence="7 8">CCB-QB4</strain>
    </source>
</reference>
<name>A0A2S0VLX1_9ALTE</name>
<evidence type="ECO:0000256" key="1">
    <source>
        <dbReference type="ARBA" id="ARBA00004370"/>
    </source>
</evidence>
<gene>
    <name evidence="7" type="ORF">C2869_01035</name>
</gene>
<feature type="transmembrane region" description="Helical" evidence="5">
    <location>
        <begin position="72"/>
        <end position="100"/>
    </location>
</feature>
<dbReference type="InterPro" id="IPR023408">
    <property type="entry name" value="MscS_beta-dom_sf"/>
</dbReference>
<feature type="transmembrane region" description="Helical" evidence="5">
    <location>
        <begin position="51"/>
        <end position="66"/>
    </location>
</feature>
<dbReference type="AlphaFoldDB" id="A0A2S0VLX1"/>
<evidence type="ECO:0000256" key="4">
    <source>
        <dbReference type="ARBA" id="ARBA00023136"/>
    </source>
</evidence>
<evidence type="ECO:0000313" key="7">
    <source>
        <dbReference type="EMBL" id="AWB65110.1"/>
    </source>
</evidence>